<dbReference type="Proteomes" id="UP000786185">
    <property type="component" value="Unassembled WGS sequence"/>
</dbReference>
<sequence length="105" mass="11889">QVARFSVSLLPDNAFRLHIDSDMIAIDPDSCRVLIEDLAMLYESGASEVKNNPTFFSWHGMAKNDPILKSQRKSDRAWWKSNLNNIAPSPSLPFFEPNTNKAESH</sequence>
<proteinExistence type="predicted"/>
<dbReference type="InterPro" id="IPR023213">
    <property type="entry name" value="CAT-like_dom_sf"/>
</dbReference>
<organism evidence="2 3">
    <name type="scientific">Vibrio anguillarum</name>
    <name type="common">Listonella anguillarum</name>
    <dbReference type="NCBI Taxonomy" id="55601"/>
    <lineage>
        <taxon>Bacteria</taxon>
        <taxon>Pseudomonadati</taxon>
        <taxon>Pseudomonadota</taxon>
        <taxon>Gammaproteobacteria</taxon>
        <taxon>Vibrionales</taxon>
        <taxon>Vibrionaceae</taxon>
        <taxon>Vibrio</taxon>
    </lineage>
</organism>
<reference evidence="2" key="1">
    <citation type="journal article" date="2021" name="PeerJ">
        <title>Analysis of 44 Vibrio anguillarum genomes reveals high genetic diversity.</title>
        <authorList>
            <person name="Hansen M.J."/>
            <person name="Dalsgaard I."/>
        </authorList>
    </citation>
    <scope>NUCLEOTIDE SEQUENCE</scope>
    <source>
        <strain evidence="2">850617-1/1</strain>
    </source>
</reference>
<evidence type="ECO:0000313" key="3">
    <source>
        <dbReference type="Proteomes" id="UP000786185"/>
    </source>
</evidence>
<gene>
    <name evidence="2" type="ORF">ERJ77_29025</name>
</gene>
<accession>A0AAW4BKG5</accession>
<feature type="region of interest" description="Disordered" evidence="1">
    <location>
        <begin position="85"/>
        <end position="105"/>
    </location>
</feature>
<comment type="caution">
    <text evidence="2">The sequence shown here is derived from an EMBL/GenBank/DDBJ whole genome shotgun (WGS) entry which is preliminary data.</text>
</comment>
<feature type="non-terminal residue" evidence="2">
    <location>
        <position position="1"/>
    </location>
</feature>
<evidence type="ECO:0000256" key="1">
    <source>
        <dbReference type="SAM" id="MobiDB-lite"/>
    </source>
</evidence>
<dbReference type="AlphaFoldDB" id="A0AAW4BKG5"/>
<dbReference type="Gene3D" id="3.30.559.10">
    <property type="entry name" value="Chloramphenicol acetyltransferase-like domain"/>
    <property type="match status" value="1"/>
</dbReference>
<evidence type="ECO:0000313" key="2">
    <source>
        <dbReference type="EMBL" id="MBF4438460.1"/>
    </source>
</evidence>
<feature type="non-terminal residue" evidence="2">
    <location>
        <position position="105"/>
    </location>
</feature>
<name>A0AAW4BKG5_VIBAN</name>
<dbReference type="EMBL" id="SCLC01002124">
    <property type="protein sequence ID" value="MBF4438460.1"/>
    <property type="molecule type" value="Genomic_DNA"/>
</dbReference>
<protein>
    <submittedName>
        <fullName evidence="2">Peptide synthetase</fullName>
    </submittedName>
</protein>